<evidence type="ECO:0000313" key="3">
    <source>
        <dbReference type="EMBL" id="KXG77178.1"/>
    </source>
</evidence>
<dbReference type="Proteomes" id="UP000070456">
    <property type="component" value="Unassembled WGS sequence"/>
</dbReference>
<evidence type="ECO:0000256" key="2">
    <source>
        <dbReference type="HAMAP-Rule" id="MF_01103"/>
    </source>
</evidence>
<dbReference type="RefSeq" id="WP_083524954.1">
    <property type="nucleotide sequence ID" value="NZ_LOEE01000019.1"/>
</dbReference>
<evidence type="ECO:0000256" key="1">
    <source>
        <dbReference type="ARBA" id="ARBA00022490"/>
    </source>
</evidence>
<name>A0A140L9F3_9FIRM</name>
<dbReference type="GO" id="GO:0005737">
    <property type="term" value="C:cytoplasm"/>
    <property type="evidence" value="ECO:0007669"/>
    <property type="project" value="UniProtKB-SubCell"/>
</dbReference>
<dbReference type="Pfam" id="PF05979">
    <property type="entry name" value="DUF896"/>
    <property type="match status" value="1"/>
</dbReference>
<dbReference type="InterPro" id="IPR009242">
    <property type="entry name" value="DUF896"/>
</dbReference>
<comment type="similarity">
    <text evidence="2">Belongs to the UPF0291 family.</text>
</comment>
<dbReference type="PANTHER" id="PTHR37300">
    <property type="entry name" value="UPF0291 PROTEIN CBO2609/CLC_2481"/>
    <property type="match status" value="1"/>
</dbReference>
<comment type="caution">
    <text evidence="3">The sequence shown here is derived from an EMBL/GenBank/DDBJ whole genome shotgun (WGS) entry which is preliminary data.</text>
</comment>
<sequence length="56" mass="6785">MLDKEKMDRINFLARKAKATGLTEAEKKEQNQLREEYLAVFRENFRRQLEKIEIVD</sequence>
<dbReference type="EMBL" id="LOEE01000019">
    <property type="protein sequence ID" value="KXG77178.1"/>
    <property type="molecule type" value="Genomic_DNA"/>
</dbReference>
<dbReference type="SUPFAM" id="SSF158221">
    <property type="entry name" value="YnzC-like"/>
    <property type="match status" value="1"/>
</dbReference>
<dbReference type="PANTHER" id="PTHR37300:SF1">
    <property type="entry name" value="UPF0291 PROTEIN YNZC"/>
    <property type="match status" value="1"/>
</dbReference>
<dbReference type="AlphaFoldDB" id="A0A140L9F3"/>
<proteinExistence type="inferred from homology"/>
<dbReference type="OrthoDB" id="390105at2"/>
<organism evidence="3 4">
    <name type="scientific">Thermotalea metallivorans</name>
    <dbReference type="NCBI Taxonomy" id="520762"/>
    <lineage>
        <taxon>Bacteria</taxon>
        <taxon>Bacillati</taxon>
        <taxon>Bacillota</taxon>
        <taxon>Clostridia</taxon>
        <taxon>Peptostreptococcales</taxon>
        <taxon>Thermotaleaceae</taxon>
        <taxon>Thermotalea</taxon>
    </lineage>
</organism>
<gene>
    <name evidence="3" type="ORF">AN619_07080</name>
</gene>
<comment type="subcellular location">
    <subcellularLocation>
        <location evidence="2">Cytoplasm</location>
    </subcellularLocation>
</comment>
<dbReference type="HAMAP" id="MF_01103">
    <property type="entry name" value="UPF0291"/>
    <property type="match status" value="1"/>
</dbReference>
<accession>A0A140L9F3</accession>
<reference evidence="3 4" key="1">
    <citation type="submission" date="2015-12" db="EMBL/GenBank/DDBJ databases">
        <title>Draft genome sequence of the thermoanaerobe Thermotalea metallivorans, an isolate from the runoff channel of the Great Artesian Basin, Australia.</title>
        <authorList>
            <person name="Patel B.K."/>
        </authorList>
    </citation>
    <scope>NUCLEOTIDE SEQUENCE [LARGE SCALE GENOMIC DNA]</scope>
    <source>
        <strain evidence="3 4">B2-1</strain>
    </source>
</reference>
<dbReference type="Gene3D" id="1.10.287.540">
    <property type="entry name" value="Helix hairpin bin"/>
    <property type="match status" value="1"/>
</dbReference>
<keyword evidence="4" id="KW-1185">Reference proteome</keyword>
<evidence type="ECO:0000313" key="4">
    <source>
        <dbReference type="Proteomes" id="UP000070456"/>
    </source>
</evidence>
<keyword evidence="1 2" id="KW-0963">Cytoplasm</keyword>
<dbReference type="STRING" id="520762.AN619_07080"/>
<protein>
    <recommendedName>
        <fullName evidence="2">UPF0291 protein AN619_07080</fullName>
    </recommendedName>
</protein>